<keyword evidence="3" id="KW-1185">Reference proteome</keyword>
<evidence type="ECO:0000313" key="2">
    <source>
        <dbReference type="EMBL" id="CAL1672822.1"/>
    </source>
</evidence>
<feature type="region of interest" description="Disordered" evidence="1">
    <location>
        <begin position="1"/>
        <end position="68"/>
    </location>
</feature>
<feature type="compositionally biased region" description="Low complexity" evidence="1">
    <location>
        <begin position="23"/>
        <end position="42"/>
    </location>
</feature>
<evidence type="ECO:0000313" key="3">
    <source>
        <dbReference type="Proteomes" id="UP001497644"/>
    </source>
</evidence>
<feature type="compositionally biased region" description="Polar residues" evidence="1">
    <location>
        <begin position="1"/>
        <end position="15"/>
    </location>
</feature>
<accession>A0AAV2N016</accession>
<dbReference type="Proteomes" id="UP001497644">
    <property type="component" value="Unassembled WGS sequence"/>
</dbReference>
<proteinExistence type="predicted"/>
<feature type="compositionally biased region" description="Basic residues" evidence="1">
    <location>
        <begin position="56"/>
        <end position="68"/>
    </location>
</feature>
<comment type="caution">
    <text evidence="2">The sequence shown here is derived from an EMBL/GenBank/DDBJ whole genome shotgun (WGS) entry which is preliminary data.</text>
</comment>
<dbReference type="EMBL" id="CAXIPU020000988">
    <property type="protein sequence ID" value="CAL1672822.1"/>
    <property type="molecule type" value="Genomic_DNA"/>
</dbReference>
<reference evidence="2" key="1">
    <citation type="submission" date="2024-04" db="EMBL/GenBank/DDBJ databases">
        <authorList>
            <consortium name="Molecular Ecology Group"/>
        </authorList>
    </citation>
    <scope>NUCLEOTIDE SEQUENCE</scope>
</reference>
<dbReference type="AlphaFoldDB" id="A0AAV2N016"/>
<sequence>MRRRSLSQGICSNLATLPRALKTSRSSRTPRSSRSSSTPRSTQPCVPHGTRTKTQQNRRNHSQHKADS</sequence>
<name>A0AAV2N016_9HYME</name>
<evidence type="ECO:0000256" key="1">
    <source>
        <dbReference type="SAM" id="MobiDB-lite"/>
    </source>
</evidence>
<organism evidence="2 3">
    <name type="scientific">Lasius platythorax</name>
    <dbReference type="NCBI Taxonomy" id="488582"/>
    <lineage>
        <taxon>Eukaryota</taxon>
        <taxon>Metazoa</taxon>
        <taxon>Ecdysozoa</taxon>
        <taxon>Arthropoda</taxon>
        <taxon>Hexapoda</taxon>
        <taxon>Insecta</taxon>
        <taxon>Pterygota</taxon>
        <taxon>Neoptera</taxon>
        <taxon>Endopterygota</taxon>
        <taxon>Hymenoptera</taxon>
        <taxon>Apocrita</taxon>
        <taxon>Aculeata</taxon>
        <taxon>Formicoidea</taxon>
        <taxon>Formicidae</taxon>
        <taxon>Formicinae</taxon>
        <taxon>Lasius</taxon>
        <taxon>Lasius</taxon>
    </lineage>
</organism>
<protein>
    <submittedName>
        <fullName evidence="2">Uncharacterized protein</fullName>
    </submittedName>
</protein>
<gene>
    <name evidence="2" type="ORF">LPLAT_LOCUS11784</name>
</gene>